<evidence type="ECO:0000313" key="3">
    <source>
        <dbReference type="EMBL" id="GGA11636.1"/>
    </source>
</evidence>
<evidence type="ECO:0000259" key="2">
    <source>
        <dbReference type="SMART" id="SM00646"/>
    </source>
</evidence>
<dbReference type="Pfam" id="PF01520">
    <property type="entry name" value="Amidase_3"/>
    <property type="match status" value="1"/>
</dbReference>
<feature type="domain" description="MurNAc-LAA" evidence="2">
    <location>
        <begin position="15"/>
        <end position="90"/>
    </location>
</feature>
<dbReference type="SMART" id="SM00646">
    <property type="entry name" value="Ami_3"/>
    <property type="match status" value="1"/>
</dbReference>
<comment type="caution">
    <text evidence="3">The sequence shown here is derived from an EMBL/GenBank/DDBJ whole genome shotgun (WGS) entry which is preliminary data.</text>
</comment>
<keyword evidence="1" id="KW-0378">Hydrolase</keyword>
<reference evidence="4" key="1">
    <citation type="journal article" date="2019" name="Int. J. Syst. Evol. Microbiol.">
        <title>The Global Catalogue of Microorganisms (GCM) 10K type strain sequencing project: providing services to taxonomists for standard genome sequencing and annotation.</title>
        <authorList>
            <consortium name="The Broad Institute Genomics Platform"/>
            <consortium name="The Broad Institute Genome Sequencing Center for Infectious Disease"/>
            <person name="Wu L."/>
            <person name="Ma J."/>
        </authorList>
    </citation>
    <scope>NUCLEOTIDE SEQUENCE [LARGE SCALE GENOMIC DNA]</scope>
    <source>
        <strain evidence="4">CGMCC 1.15043</strain>
    </source>
</reference>
<dbReference type="EMBL" id="BMHE01000063">
    <property type="protein sequence ID" value="GGA11636.1"/>
    <property type="molecule type" value="Genomic_DNA"/>
</dbReference>
<keyword evidence="4" id="KW-1185">Reference proteome</keyword>
<dbReference type="CDD" id="cd02696">
    <property type="entry name" value="MurNAc-LAA"/>
    <property type="match status" value="1"/>
</dbReference>
<evidence type="ECO:0000256" key="1">
    <source>
        <dbReference type="ARBA" id="ARBA00022801"/>
    </source>
</evidence>
<dbReference type="Proteomes" id="UP000615455">
    <property type="component" value="Unassembled WGS sequence"/>
</dbReference>
<accession>A0ABQ1FFZ3</accession>
<name>A0ABQ1FFZ3_9BACL</name>
<protein>
    <recommendedName>
        <fullName evidence="2">MurNAc-LAA domain-containing protein</fullName>
    </recommendedName>
</protein>
<sequence length="98" mass="11605">MTSDKDEFLTLDERVEIAKNHAADLFISIHYDAYTSNDVSGITTYYNKPEDQQLAKMMHKQLFKQKMDIRDRGVAQENLFSEMKRRKQSHGNPNNFRY</sequence>
<dbReference type="InterPro" id="IPR002508">
    <property type="entry name" value="MurNAc-LAA_cat"/>
</dbReference>
<dbReference type="PANTHER" id="PTHR30404">
    <property type="entry name" value="N-ACETYLMURAMOYL-L-ALANINE AMIDASE"/>
    <property type="match status" value="1"/>
</dbReference>
<dbReference type="InterPro" id="IPR050695">
    <property type="entry name" value="N-acetylmuramoyl_amidase_3"/>
</dbReference>
<proteinExistence type="predicted"/>
<organism evidence="3 4">
    <name type="scientific">Paenibacillus marchantiophytorum</name>
    <dbReference type="NCBI Taxonomy" id="1619310"/>
    <lineage>
        <taxon>Bacteria</taxon>
        <taxon>Bacillati</taxon>
        <taxon>Bacillota</taxon>
        <taxon>Bacilli</taxon>
        <taxon>Bacillales</taxon>
        <taxon>Paenibacillaceae</taxon>
        <taxon>Paenibacillus</taxon>
    </lineage>
</organism>
<gene>
    <name evidence="3" type="ORF">GCM10008018_65890</name>
</gene>
<dbReference type="Gene3D" id="3.40.630.40">
    <property type="entry name" value="Zn-dependent exopeptidases"/>
    <property type="match status" value="1"/>
</dbReference>
<dbReference type="PANTHER" id="PTHR30404:SF0">
    <property type="entry name" value="N-ACETYLMURAMOYL-L-ALANINE AMIDASE AMIC"/>
    <property type="match status" value="1"/>
</dbReference>
<evidence type="ECO:0000313" key="4">
    <source>
        <dbReference type="Proteomes" id="UP000615455"/>
    </source>
</evidence>
<dbReference type="SUPFAM" id="SSF53187">
    <property type="entry name" value="Zn-dependent exopeptidases"/>
    <property type="match status" value="1"/>
</dbReference>